<dbReference type="Proteomes" id="UP000248168">
    <property type="component" value="Unassembled WGS sequence"/>
</dbReference>
<sequence length="61" mass="6565">MLVAAGDSRALSEALRRILSDPQLADRLGRNASRAIGQAFGVQAMVEAVESVYRRSVQAHV</sequence>
<dbReference type="OrthoDB" id="5443996at2"/>
<proteinExistence type="predicted"/>
<reference evidence="2" key="1">
    <citation type="submission" date="2018-04" db="EMBL/GenBank/DDBJ databases">
        <authorList>
            <person name="Lucker S."/>
            <person name="Sakoula D."/>
        </authorList>
    </citation>
    <scope>NUCLEOTIDE SEQUENCE [LARGE SCALE GENOMIC DNA]</scope>
</reference>
<dbReference type="EMBL" id="OUNR01000020">
    <property type="protein sequence ID" value="SPP66500.1"/>
    <property type="molecule type" value="Genomic_DNA"/>
</dbReference>
<dbReference type="InParanoid" id="A0A330LB58"/>
<organism evidence="1 2">
    <name type="scientific">Nitrospira lenta</name>
    <dbReference type="NCBI Taxonomy" id="1436998"/>
    <lineage>
        <taxon>Bacteria</taxon>
        <taxon>Pseudomonadati</taxon>
        <taxon>Nitrospirota</taxon>
        <taxon>Nitrospiria</taxon>
        <taxon>Nitrospirales</taxon>
        <taxon>Nitrospiraceae</taxon>
        <taxon>Nitrospira</taxon>
    </lineage>
</organism>
<dbReference type="SUPFAM" id="SSF53756">
    <property type="entry name" value="UDP-Glycosyltransferase/glycogen phosphorylase"/>
    <property type="match status" value="1"/>
</dbReference>
<evidence type="ECO:0000313" key="1">
    <source>
        <dbReference type="EMBL" id="SPP66500.1"/>
    </source>
</evidence>
<evidence type="ECO:0008006" key="3">
    <source>
        <dbReference type="Google" id="ProtNLM"/>
    </source>
</evidence>
<accession>A0A330LB58</accession>
<protein>
    <recommendedName>
        <fullName evidence="3">Glycosyl transferase family 1 domain-containing protein</fullName>
    </recommendedName>
</protein>
<keyword evidence="2" id="KW-1185">Reference proteome</keyword>
<name>A0A330LB58_9BACT</name>
<dbReference type="RefSeq" id="WP_121990656.1">
    <property type="nucleotide sequence ID" value="NZ_OUNR01000020.1"/>
</dbReference>
<dbReference type="AlphaFoldDB" id="A0A330LB58"/>
<gene>
    <name evidence="1" type="ORF">NITLEN_70090</name>
</gene>
<dbReference type="Gene3D" id="3.40.50.2000">
    <property type="entry name" value="Glycogen Phosphorylase B"/>
    <property type="match status" value="2"/>
</dbReference>
<evidence type="ECO:0000313" key="2">
    <source>
        <dbReference type="Proteomes" id="UP000248168"/>
    </source>
</evidence>